<gene>
    <name evidence="1" type="ORF">BEWA_019400</name>
</gene>
<dbReference type="eggNOG" id="ENOG502QX4G">
    <property type="taxonomic scope" value="Eukaryota"/>
</dbReference>
<keyword evidence="2" id="KW-1185">Reference proteome</keyword>
<dbReference type="RefSeq" id="XP_004828761.1">
    <property type="nucleotide sequence ID" value="XM_004828704.1"/>
</dbReference>
<dbReference type="EMBL" id="CP001669">
    <property type="protein sequence ID" value="AFZ79095.1"/>
    <property type="molecule type" value="Genomic_DNA"/>
</dbReference>
<evidence type="ECO:0000313" key="2">
    <source>
        <dbReference type="Proteomes" id="UP000031512"/>
    </source>
</evidence>
<evidence type="ECO:0000313" key="1">
    <source>
        <dbReference type="EMBL" id="AFZ79095.1"/>
    </source>
</evidence>
<proteinExistence type="predicted"/>
<dbReference type="KEGG" id="beq:BEWA_019400"/>
<name>L0AU62_THEEQ</name>
<dbReference type="Proteomes" id="UP000031512">
    <property type="component" value="Chromosome 1"/>
</dbReference>
<accession>L0AU62</accession>
<dbReference type="VEuPathDB" id="PiroplasmaDB:BEWA_019400"/>
<dbReference type="OrthoDB" id="360880at2759"/>
<dbReference type="GeneID" id="15806115"/>
<protein>
    <submittedName>
        <fullName evidence="1">Uncharacterized protein</fullName>
    </submittedName>
</protein>
<sequence>MDFNLALLIVIGVNLHNQVFNYVCTLHISQSSDNYKYFDVLSLKDTNFQVLRNSSLNLTKDSNIQSTQDVLNTAFRNISQLYNRIKCRKSSKYLFIQNQIISKGQNTHDNKNAHIQCINNSNCGWFDDFSVNLEKFEEDETDEDEEFLSLLMKGDELSQTGLTYEEVCNELGLDPGIKLSWNGLVRISRKLLNKPAPPDNFFMSLLHETGVLSTLRRIFGYRKDKINHYTDKNLEDGKNVMNDPQKEASKISTTTKDGTFTIYSPYSGQEITYKDEDYVFGISPVMLKGEEAIPISETALRGFLGLAYFKHLQRMSKDNPNRLQKISTVLHKIYKRPILVSDMKPNDYITDSEVLSDVENIIMTQSKTYSEFIKNYPNLKWPITDEDLLNLFSIWFNDHEECNSLVNLMREAYGPGINIRFPNMIVRFLVNPVISVLSGLSFGKILDSILKYLTVKHPFYKISRIVNKRDSKTVCTLIAGFLTYVGLSYNSGVKSDIFNYTLKSVLDGSEELDKVSTSEYINKIIEKTGELKDILNKGHVPIRLVSEELENFVLLAFLKAFRRIIKLVDVYENFSDGNSGELNSRQEHSITVWNRLCKQVSYVASICLPIAGVSVYRILYQAACELADSDDLPQTIEGEVLGGIISNEYGEAFAELYREGDEEAKVPPLNIERSKRVALLFSIFSTQVFSSMVNFQDVTAPFANIDTDHIEEIEGVKLGSSDIEELRKIPKLRSTLDDVEEFFTKLHKRSGGYLERVSVEPEYGIFLKDELLGETKEEKIMRENFLTQKRRDSITDILNVPGKTMEILKSLSMILGVNELWLLDQFKEAMIDECAYLMYSEHSYNSVDLNQQISDFNISPMHIDTVKRRILYKTVEKMSRNLKSKFLDSGENIETKQTIDKISKSEASTADTNETINLYTKEGLDEYLKKSYNHLLRVSRNFDIGKEVVLECFRVLTFPLLLKELFSLDLTTVTNDRIMEIKLKYESDDLTFVNALSEVIKKFSSLHKQELVSARGLNNWYQIEKHMSSLLTAKVKVCSAVCDIIDKSMWYRIERAFRFNHEYVEKEFTHEEIIGKSYALERVNGDWELIDPPEPLSLVEEAKKRWEEDTKIEPLPVYGVDKESSFMEKEELKKLIEEGKISKDFEYIPTEFYVGDPPQDQEVEQKPEYSKKNKGSLISSKDAYACWVSYCYRKRKVDPNDVKSLLTIFPFLERLVGKTNRDWRRLYLRERIKEGYFTDANLMEELNCTPNEALDVCSVAYEEELLKSTHAFVSPIEDDIGDVGDTHFNPFHLSIYNRLSYLYSERLPDNVEMEHLRKIQKFLSLPESAVESIHTKCLWFAFDKFVALTITENIKKPWKYVLNTYIIPRAKELSISEDAYSRIITKGKHDFLKLNALRMLENCEISSFYADKCHEVIKMFTNYEILSYENSIPRLKFTIRGNTDGHTNEIIETYILSSIHTNNKVDMVKLKTFCAIFGLVGEKRDAILKKLGKKMYNKFLNDHFGLKVNMSSLNELKHLHEVYALNQRDLEELIQSYREMKVFEGYEPFSGIEGMKRICDITEFHEPISKYDTLNRDRRIQWLINILRDLVSTTKDSQSPKYTINQFFSLSQQMLEFFNDKKMQKTNSKKKISSKGIENTEEPNNYDFQSVFGILQTAVNKLELTEEEFLEGCFVFSDENINKFLDETLEKLVNLDKDGATESLLKFIKTASITPPSKLNWIKSRLTEIEEPEKLRSLLINAADSDVIVGRGCKILDLLLYK</sequence>
<organism evidence="1 2">
    <name type="scientific">Theileria equi strain WA</name>
    <dbReference type="NCBI Taxonomy" id="1537102"/>
    <lineage>
        <taxon>Eukaryota</taxon>
        <taxon>Sar</taxon>
        <taxon>Alveolata</taxon>
        <taxon>Apicomplexa</taxon>
        <taxon>Aconoidasida</taxon>
        <taxon>Piroplasmida</taxon>
        <taxon>Theileriidae</taxon>
        <taxon>Theileria</taxon>
    </lineage>
</organism>
<reference evidence="1 2" key="1">
    <citation type="journal article" date="2012" name="BMC Genomics">
        <title>Comparative genomic analysis and phylogenetic position of Theileria equi.</title>
        <authorList>
            <person name="Kappmeyer L.S."/>
            <person name="Thiagarajan M."/>
            <person name="Herndon D.R."/>
            <person name="Ramsay J.D."/>
            <person name="Caler E."/>
            <person name="Djikeng A."/>
            <person name="Gillespie J.J."/>
            <person name="Lau A.O."/>
            <person name="Roalson E.H."/>
            <person name="Silva J.C."/>
            <person name="Silva M.G."/>
            <person name="Suarez C.E."/>
            <person name="Ueti M.W."/>
            <person name="Nene V.M."/>
            <person name="Mealey R.H."/>
            <person name="Knowles D.P."/>
            <person name="Brayton K.A."/>
        </authorList>
    </citation>
    <scope>NUCLEOTIDE SEQUENCE [LARGE SCALE GENOMIC DNA]</scope>
    <source>
        <strain evidence="1 2">WA</strain>
    </source>
</reference>